<dbReference type="RefSeq" id="WP_143918708.1">
    <property type="nucleotide sequence ID" value="NZ_CANMIK010000089.1"/>
</dbReference>
<dbReference type="EMBL" id="VLNR01000089">
    <property type="protein sequence ID" value="TSE04090.1"/>
    <property type="molecule type" value="Genomic_DNA"/>
</dbReference>
<evidence type="ECO:0000313" key="3">
    <source>
        <dbReference type="Proteomes" id="UP000318833"/>
    </source>
</evidence>
<dbReference type="OrthoDB" id="1272599at2"/>
<gene>
    <name evidence="2" type="ORF">FOF46_27485</name>
</gene>
<protein>
    <submittedName>
        <fullName evidence="2">Uncharacterized protein</fullName>
    </submittedName>
</protein>
<evidence type="ECO:0000256" key="1">
    <source>
        <dbReference type="SAM" id="SignalP"/>
    </source>
</evidence>
<organism evidence="2 3">
    <name type="scientific">Aquimarina algiphila</name>
    <dbReference type="NCBI Taxonomy" id="2047982"/>
    <lineage>
        <taxon>Bacteria</taxon>
        <taxon>Pseudomonadati</taxon>
        <taxon>Bacteroidota</taxon>
        <taxon>Flavobacteriia</taxon>
        <taxon>Flavobacteriales</taxon>
        <taxon>Flavobacteriaceae</taxon>
        <taxon>Aquimarina</taxon>
    </lineage>
</organism>
<feature type="signal peptide" evidence="1">
    <location>
        <begin position="1"/>
        <end position="17"/>
    </location>
</feature>
<keyword evidence="3" id="KW-1185">Reference proteome</keyword>
<keyword evidence="1" id="KW-0732">Signal</keyword>
<reference evidence="2 3" key="1">
    <citation type="submission" date="2019-07" db="EMBL/GenBank/DDBJ databases">
        <title>The draft genome sequence of Aquimarina algiphila M91.</title>
        <authorList>
            <person name="Meng X."/>
        </authorList>
    </citation>
    <scope>NUCLEOTIDE SEQUENCE [LARGE SCALE GENOMIC DNA]</scope>
    <source>
        <strain evidence="2 3">M91</strain>
    </source>
</reference>
<name>A0A554VBU6_9FLAO</name>
<dbReference type="AlphaFoldDB" id="A0A554VBU6"/>
<comment type="caution">
    <text evidence="2">The sequence shown here is derived from an EMBL/GenBank/DDBJ whole genome shotgun (WGS) entry which is preliminary data.</text>
</comment>
<evidence type="ECO:0000313" key="2">
    <source>
        <dbReference type="EMBL" id="TSE04090.1"/>
    </source>
</evidence>
<dbReference type="Proteomes" id="UP000318833">
    <property type="component" value="Unassembled WGS sequence"/>
</dbReference>
<proteinExistence type="predicted"/>
<feature type="chain" id="PRO_5022060532" evidence="1">
    <location>
        <begin position="18"/>
        <end position="187"/>
    </location>
</feature>
<sequence>MKKLLLLLFLFPLTFFAQTNYSQEDIAAAAAHDKQWLLTNTTSDQVDYAYGVSTMVQSFIRDKTKWQAKSITCGTNCLQWVHQSGAPGKLEKRKISYKLYYDKLPTGKLISTKVVFEGSKDLIINFFMNYWTQDLEFTKGPKDEKNLASVRFLSDIATLRVNNDGDTSIIVTTGTSKDTYTSMISHN</sequence>
<accession>A0A554VBU6</accession>